<accession>A0ACB7XET2</accession>
<reference evidence="1 2" key="1">
    <citation type="journal article" date="2021" name="Hortic Res">
        <title>High-quality reference genome and annotation aids understanding of berry development for evergreen blueberry (Vaccinium darrowii).</title>
        <authorList>
            <person name="Yu J."/>
            <person name="Hulse-Kemp A.M."/>
            <person name="Babiker E."/>
            <person name="Staton M."/>
        </authorList>
    </citation>
    <scope>NUCLEOTIDE SEQUENCE [LARGE SCALE GENOMIC DNA]</scope>
    <source>
        <strain evidence="2">cv. NJ 8807/NJ 8810</strain>
        <tissue evidence="1">Young leaf</tissue>
    </source>
</reference>
<name>A0ACB7XET2_9ERIC</name>
<keyword evidence="2" id="KW-1185">Reference proteome</keyword>
<sequence length="333" mass="37742">MQCLKLFQVRSNHPNSKKQHVSVGILSELFENNIRQGPKTACVQVKAALCAFSEGDIDAVAELNSLIPKKILHYLEHHRSMDIALATHEELLLLLEYKVCQAVKGGQRSRPQRFDYLALKYALRWKRHAYKTKSEFTSFEQGSWVAELVLKSCSQSTRLEICFLISLLCGQSSSLRFQLFNLLMSLLPATLAVGENAAEYFEMLFKMIDLDDVRLFLTGFVLHNLIELLGNFLEVHDIISSKTVDAQSCETTMRLLRPCFGCMVAPPYGGSTIPLELCCKTFRRSYHVGCVHCMCRFLSKNSPITVEPNRLFQLEKLGEGDRAVGPPTKIFHF</sequence>
<organism evidence="1 2">
    <name type="scientific">Vaccinium darrowii</name>
    <dbReference type="NCBI Taxonomy" id="229202"/>
    <lineage>
        <taxon>Eukaryota</taxon>
        <taxon>Viridiplantae</taxon>
        <taxon>Streptophyta</taxon>
        <taxon>Embryophyta</taxon>
        <taxon>Tracheophyta</taxon>
        <taxon>Spermatophyta</taxon>
        <taxon>Magnoliopsida</taxon>
        <taxon>eudicotyledons</taxon>
        <taxon>Gunneridae</taxon>
        <taxon>Pentapetalae</taxon>
        <taxon>asterids</taxon>
        <taxon>Ericales</taxon>
        <taxon>Ericaceae</taxon>
        <taxon>Vaccinioideae</taxon>
        <taxon>Vaccinieae</taxon>
        <taxon>Vaccinium</taxon>
    </lineage>
</organism>
<proteinExistence type="predicted"/>
<gene>
    <name evidence="1" type="ORF">Vadar_000237</name>
</gene>
<comment type="caution">
    <text evidence="1">The sequence shown here is derived from an EMBL/GenBank/DDBJ whole genome shotgun (WGS) entry which is preliminary data.</text>
</comment>
<evidence type="ECO:0000313" key="2">
    <source>
        <dbReference type="Proteomes" id="UP000828048"/>
    </source>
</evidence>
<dbReference type="EMBL" id="CM037160">
    <property type="protein sequence ID" value="KAH7839140.1"/>
    <property type="molecule type" value="Genomic_DNA"/>
</dbReference>
<protein>
    <submittedName>
        <fullName evidence="1">Uncharacterized protein</fullName>
    </submittedName>
</protein>
<dbReference type="Proteomes" id="UP000828048">
    <property type="component" value="Chromosome 10"/>
</dbReference>
<evidence type="ECO:0000313" key="1">
    <source>
        <dbReference type="EMBL" id="KAH7839140.1"/>
    </source>
</evidence>